<dbReference type="GO" id="GO:0046983">
    <property type="term" value="F:protein dimerization activity"/>
    <property type="evidence" value="ECO:0007669"/>
    <property type="project" value="InterPro"/>
</dbReference>
<comment type="caution">
    <text evidence="2">The sequence shown here is derived from an EMBL/GenBank/DDBJ whole genome shotgun (WGS) entry which is preliminary data.</text>
</comment>
<organism evidence="2 3">
    <name type="scientific">Citrus x changshan-huyou</name>
    <dbReference type="NCBI Taxonomy" id="2935761"/>
    <lineage>
        <taxon>Eukaryota</taxon>
        <taxon>Viridiplantae</taxon>
        <taxon>Streptophyta</taxon>
        <taxon>Embryophyta</taxon>
        <taxon>Tracheophyta</taxon>
        <taxon>Spermatophyta</taxon>
        <taxon>Magnoliopsida</taxon>
        <taxon>eudicotyledons</taxon>
        <taxon>Gunneridae</taxon>
        <taxon>Pentapetalae</taxon>
        <taxon>rosids</taxon>
        <taxon>malvids</taxon>
        <taxon>Sapindales</taxon>
        <taxon>Rutaceae</taxon>
        <taxon>Aurantioideae</taxon>
        <taxon>Citrus</taxon>
    </lineage>
</organism>
<dbReference type="EMBL" id="JBCGBO010000005">
    <property type="protein sequence ID" value="KAK9200862.1"/>
    <property type="molecule type" value="Genomic_DNA"/>
</dbReference>
<reference evidence="2 3" key="1">
    <citation type="submission" date="2024-05" db="EMBL/GenBank/DDBJ databases">
        <title>Haplotype-resolved chromosome-level genome assembly of Huyou (Citrus changshanensis).</title>
        <authorList>
            <person name="Miao C."/>
            <person name="Chen W."/>
            <person name="Wu Y."/>
            <person name="Wang L."/>
            <person name="Zhao S."/>
            <person name="Grierson D."/>
            <person name="Xu C."/>
            <person name="Chen K."/>
        </authorList>
    </citation>
    <scope>NUCLEOTIDE SEQUENCE [LARGE SCALE GENOMIC DNA]</scope>
    <source>
        <strain evidence="2">01-14</strain>
        <tissue evidence="2">Leaf</tissue>
    </source>
</reference>
<dbReference type="Proteomes" id="UP001428341">
    <property type="component" value="Unassembled WGS sequence"/>
</dbReference>
<feature type="domain" description="HAT C-terminal dimerisation" evidence="1">
    <location>
        <begin position="151"/>
        <end position="188"/>
    </location>
</feature>
<gene>
    <name evidence="2" type="ORF">WN944_016061</name>
</gene>
<sequence length="318" mass="36605">MRRHNPILQTTLNVDNEMINWDVETPALSCAKQIKLVYCAKDKGGDGRQMIRENTVVGSSKNKTINLKNHLERCQTRRNMDGDENELTDTWIISKLAKVCFRSGRSTAQLTAVRASEADDAKRWIWHQSFHQVPLVRLQYFWARGLRKRQVAFTEEFSILVWWRDNAPRVPILAMMARDFLPIYFSSVVELQGPLMGLLYAQEAGWKAPEEVPQTRKHNGILEPTLNIDNKMVNRDVETSSPSRSTLQVETGNVLGSKYLNSDMVEAFLIIYSAIKCFKPCMPNAQGLDCHFHLIILGLFKTFELHRSHHQEYSVRSQ</sequence>
<dbReference type="InterPro" id="IPR008906">
    <property type="entry name" value="HATC_C_dom"/>
</dbReference>
<evidence type="ECO:0000259" key="1">
    <source>
        <dbReference type="Pfam" id="PF05699"/>
    </source>
</evidence>
<dbReference type="AlphaFoldDB" id="A0AAP0MAX7"/>
<evidence type="ECO:0000313" key="3">
    <source>
        <dbReference type="Proteomes" id="UP001428341"/>
    </source>
</evidence>
<dbReference type="Pfam" id="PF05699">
    <property type="entry name" value="Dimer_Tnp_hAT"/>
    <property type="match status" value="1"/>
</dbReference>
<proteinExistence type="predicted"/>
<name>A0AAP0MAX7_9ROSI</name>
<keyword evidence="3" id="KW-1185">Reference proteome</keyword>
<accession>A0AAP0MAX7</accession>
<evidence type="ECO:0000313" key="2">
    <source>
        <dbReference type="EMBL" id="KAK9200862.1"/>
    </source>
</evidence>
<protein>
    <recommendedName>
        <fullName evidence="1">HAT C-terminal dimerisation domain-containing protein</fullName>
    </recommendedName>
</protein>